<reference evidence="1 2" key="1">
    <citation type="submission" date="2020-10" db="EMBL/GenBank/DDBJ databases">
        <title>Identification of Nocardia species via Next-generation sequencing and recognition of intraspecies genetic diversity.</title>
        <authorList>
            <person name="Li P."/>
            <person name="Li P."/>
            <person name="Lu B."/>
        </authorList>
    </citation>
    <scope>NUCLEOTIDE SEQUENCE [LARGE SCALE GENOMIC DNA]</scope>
    <source>
        <strain evidence="1 2">N-11</strain>
    </source>
</reference>
<dbReference type="RefSeq" id="WP_195033684.1">
    <property type="nucleotide sequence ID" value="NZ_JADLRE010000011.1"/>
</dbReference>
<name>A0ABS0C860_9NOCA</name>
<organism evidence="1 2">
    <name type="scientific">Nocardia abscessus</name>
    <dbReference type="NCBI Taxonomy" id="120957"/>
    <lineage>
        <taxon>Bacteria</taxon>
        <taxon>Bacillati</taxon>
        <taxon>Actinomycetota</taxon>
        <taxon>Actinomycetes</taxon>
        <taxon>Mycobacteriales</taxon>
        <taxon>Nocardiaceae</taxon>
        <taxon>Nocardia</taxon>
    </lineage>
</organism>
<sequence length="52" mass="5170">MNSTGSGVVVGVRTVDLFESVGEGLPARAGAWAGAVVEDGSADALPWAARVL</sequence>
<dbReference type="EMBL" id="JADLRE010000011">
    <property type="protein sequence ID" value="MBF6226570.1"/>
    <property type="molecule type" value="Genomic_DNA"/>
</dbReference>
<accession>A0ABS0C860</accession>
<evidence type="ECO:0000313" key="2">
    <source>
        <dbReference type="Proteomes" id="UP000807309"/>
    </source>
</evidence>
<proteinExistence type="predicted"/>
<comment type="caution">
    <text evidence="1">The sequence shown here is derived from an EMBL/GenBank/DDBJ whole genome shotgun (WGS) entry which is preliminary data.</text>
</comment>
<evidence type="ECO:0000313" key="1">
    <source>
        <dbReference type="EMBL" id="MBF6226570.1"/>
    </source>
</evidence>
<protein>
    <submittedName>
        <fullName evidence="1">Uncharacterized protein</fullName>
    </submittedName>
</protein>
<keyword evidence="2" id="KW-1185">Reference proteome</keyword>
<dbReference type="Proteomes" id="UP000807309">
    <property type="component" value="Unassembled WGS sequence"/>
</dbReference>
<gene>
    <name evidence="1" type="ORF">IU470_15845</name>
</gene>